<gene>
    <name evidence="3" type="ORF">SAMN04487901_10159</name>
</gene>
<proteinExistence type="predicted"/>
<protein>
    <submittedName>
        <fullName evidence="3">Starch-binding associating with outer membrane</fullName>
    </submittedName>
</protein>
<feature type="region of interest" description="Disordered" evidence="1">
    <location>
        <begin position="525"/>
        <end position="560"/>
    </location>
</feature>
<evidence type="ECO:0000259" key="2">
    <source>
        <dbReference type="Pfam" id="PF14322"/>
    </source>
</evidence>
<evidence type="ECO:0000256" key="1">
    <source>
        <dbReference type="SAM" id="MobiDB-lite"/>
    </source>
</evidence>
<dbReference type="PROSITE" id="PS51257">
    <property type="entry name" value="PROKAR_LIPOPROTEIN"/>
    <property type="match status" value="1"/>
</dbReference>
<organism evidence="3 4">
    <name type="scientific">Prevotella communis</name>
    <dbReference type="NCBI Taxonomy" id="2913614"/>
    <lineage>
        <taxon>Bacteria</taxon>
        <taxon>Pseudomonadati</taxon>
        <taxon>Bacteroidota</taxon>
        <taxon>Bacteroidia</taxon>
        <taxon>Bacteroidales</taxon>
        <taxon>Prevotellaceae</taxon>
        <taxon>Prevotella</taxon>
    </lineage>
</organism>
<dbReference type="Proteomes" id="UP000198779">
    <property type="component" value="Unassembled WGS sequence"/>
</dbReference>
<feature type="domain" description="SusD-like N-terminal" evidence="2">
    <location>
        <begin position="23"/>
        <end position="225"/>
    </location>
</feature>
<dbReference type="AlphaFoldDB" id="A0A1G7RS63"/>
<dbReference type="RefSeq" id="WP_176944219.1">
    <property type="nucleotide sequence ID" value="NZ_FNCQ01000001.1"/>
</dbReference>
<dbReference type="Gene3D" id="1.25.40.390">
    <property type="match status" value="1"/>
</dbReference>
<accession>A0A1G7RS63</accession>
<reference evidence="4" key="1">
    <citation type="submission" date="2016-10" db="EMBL/GenBank/DDBJ databases">
        <authorList>
            <person name="Varghese N."/>
            <person name="Submissions S."/>
        </authorList>
    </citation>
    <scope>NUCLEOTIDE SEQUENCE [LARGE SCALE GENOMIC DNA]</scope>
    <source>
        <strain evidence="4">BP1-148</strain>
    </source>
</reference>
<dbReference type="EMBL" id="FNCQ01000001">
    <property type="protein sequence ID" value="SDG13039.1"/>
    <property type="molecule type" value="Genomic_DNA"/>
</dbReference>
<dbReference type="InterPro" id="IPR011990">
    <property type="entry name" value="TPR-like_helical_dom_sf"/>
</dbReference>
<dbReference type="InterPro" id="IPR033985">
    <property type="entry name" value="SusD-like_N"/>
</dbReference>
<sequence length="560" mass="63187">MIKINKLTSALLLFSIAVTSCNDYLDKLPDDRAIIDSKTKVSKLITSAYPTVSTILVSEISSDNVTDNGKKYSTLPQVDEMYRFKTITASDNDCPRNLWNGYYKAVATANEALQAINDMGNTDDLKAQRGEALLCRAFSMFQMSTVFCMAYDSLKADQYLGLPYPLEPEQSVNTHYERGTLAELYKHINADIEEALPLIDDAAYDIPKYHFNTKAAYAFAARFNLYYQNWDKVIEYATKALGGSPIDCLRQREPYNTAAGVDDYFNMYIQSSQPCNFLMGPAYSIAARVLDGGYLRYAHNMTVLGYDTYWAYSPWNPSTATSGSSLLWSAHSLYGNNNIVREPKLEEIFEYTDKVNDIGYVHIVDVLFTGDETILCRAEAYAHKKEYTKALADMNTWAEANLEKSFGSTTRKALTEDDVNAFMNSIKYAAVHPVSEFEMSIKKKLHPQGFTVETGSQENIIQLILYMRRVTNMFQGLRFMDLKRYGIEYEHYVENEDPLTFTAGDLRGAIQLPTDVIAAGLQANPRTTDDLSGNGAEHMTGQNPDLNKPNTSKMYNERVY</sequence>
<evidence type="ECO:0000313" key="4">
    <source>
        <dbReference type="Proteomes" id="UP000198779"/>
    </source>
</evidence>
<dbReference type="SUPFAM" id="SSF48452">
    <property type="entry name" value="TPR-like"/>
    <property type="match status" value="1"/>
</dbReference>
<feature type="compositionally biased region" description="Polar residues" evidence="1">
    <location>
        <begin position="540"/>
        <end position="554"/>
    </location>
</feature>
<keyword evidence="4" id="KW-1185">Reference proteome</keyword>
<name>A0A1G7RS63_9BACT</name>
<evidence type="ECO:0000313" key="3">
    <source>
        <dbReference type="EMBL" id="SDG13039.1"/>
    </source>
</evidence>
<dbReference type="Pfam" id="PF14322">
    <property type="entry name" value="SusD-like_3"/>
    <property type="match status" value="1"/>
</dbReference>
<dbReference type="STRING" id="645274.SAMN04487901_10159"/>